<dbReference type="InterPro" id="IPR053139">
    <property type="entry name" value="Surface_bspA-like"/>
</dbReference>
<name>A0AAD2CQE5_9STRA</name>
<reference evidence="1" key="1">
    <citation type="submission" date="2023-08" db="EMBL/GenBank/DDBJ databases">
        <authorList>
            <person name="Audoor S."/>
            <person name="Bilcke G."/>
        </authorList>
    </citation>
    <scope>NUCLEOTIDE SEQUENCE</scope>
</reference>
<sequence length="534" mass="59312">MKVLAMMEKTTSGHQRFIYTTQTIKVPRDVTHASIHEEVQEIRHVTFTGRLELLEVNLNMGLRILGKAVFKGCLSLKRISVPMTVQIIGYSAFLGCGSLTDVELFEGLEEIADLAFLSCRALQRISIPSTVGTIGSCAFGYCESLTEVSFQDGLFEIKRGAFQYCVGLSRVCIPTTVHTIGESAFAFCTALVEADLNEGLVSIEAAAFQGCTALCAVSIPHTTNVIKDGAFGGCTKLLGVELASSSLFKLELGEAVFLRCNALVNVSIPSAVNKIDNEAIFHGCPLWDDEGTDDPLQDRYANLPIHEACYQASRTTVDDLKTQLAVSSSNEKTCLVDAFGLTPFHIIATSSNLRTDLMTVLLDHYPLEIVSQKDRNEKTMMDYLLAHTSSNANPMIQMVLKYTLNFIMSRWGLKQWRTKIALQMEQRSIEWNHKSVVQILKSLTTFFQAEVTSILELALWKIKIISNSTLQDDPSSRRQEEEKEEVDRESCRMICKADVVISNVVGFLWQDKDESSIISNVLPNSYHIISMAEI</sequence>
<evidence type="ECO:0000313" key="1">
    <source>
        <dbReference type="EMBL" id="CAJ1933478.1"/>
    </source>
</evidence>
<evidence type="ECO:0000313" key="2">
    <source>
        <dbReference type="Proteomes" id="UP001295423"/>
    </source>
</evidence>
<organism evidence="1 2">
    <name type="scientific">Cylindrotheca closterium</name>
    <dbReference type="NCBI Taxonomy" id="2856"/>
    <lineage>
        <taxon>Eukaryota</taxon>
        <taxon>Sar</taxon>
        <taxon>Stramenopiles</taxon>
        <taxon>Ochrophyta</taxon>
        <taxon>Bacillariophyta</taxon>
        <taxon>Bacillariophyceae</taxon>
        <taxon>Bacillariophycidae</taxon>
        <taxon>Bacillariales</taxon>
        <taxon>Bacillariaceae</taxon>
        <taxon>Cylindrotheca</taxon>
    </lineage>
</organism>
<dbReference type="InterPro" id="IPR036770">
    <property type="entry name" value="Ankyrin_rpt-contain_sf"/>
</dbReference>
<accession>A0AAD2CQE5</accession>
<proteinExistence type="predicted"/>
<dbReference type="Pfam" id="PF13306">
    <property type="entry name" value="LRR_5"/>
    <property type="match status" value="1"/>
</dbReference>
<dbReference type="Gene3D" id="3.80.10.10">
    <property type="entry name" value="Ribonuclease Inhibitor"/>
    <property type="match status" value="2"/>
</dbReference>
<protein>
    <submittedName>
        <fullName evidence="1">Uncharacterized protein</fullName>
    </submittedName>
</protein>
<dbReference type="AlphaFoldDB" id="A0AAD2CQE5"/>
<dbReference type="Gene3D" id="1.25.40.20">
    <property type="entry name" value="Ankyrin repeat-containing domain"/>
    <property type="match status" value="1"/>
</dbReference>
<dbReference type="InterPro" id="IPR032675">
    <property type="entry name" value="LRR_dom_sf"/>
</dbReference>
<keyword evidence="2" id="KW-1185">Reference proteome</keyword>
<gene>
    <name evidence="1" type="ORF">CYCCA115_LOCUS3325</name>
</gene>
<dbReference type="SUPFAM" id="SSF52058">
    <property type="entry name" value="L domain-like"/>
    <property type="match status" value="1"/>
</dbReference>
<dbReference type="EMBL" id="CAKOGP040000274">
    <property type="protein sequence ID" value="CAJ1933478.1"/>
    <property type="molecule type" value="Genomic_DNA"/>
</dbReference>
<comment type="caution">
    <text evidence="1">The sequence shown here is derived from an EMBL/GenBank/DDBJ whole genome shotgun (WGS) entry which is preliminary data.</text>
</comment>
<dbReference type="PANTHER" id="PTHR45661">
    <property type="entry name" value="SURFACE ANTIGEN"/>
    <property type="match status" value="1"/>
</dbReference>
<dbReference type="PANTHER" id="PTHR45661:SF3">
    <property type="entry name" value="IG-LIKE DOMAIN-CONTAINING PROTEIN"/>
    <property type="match status" value="1"/>
</dbReference>
<dbReference type="Proteomes" id="UP001295423">
    <property type="component" value="Unassembled WGS sequence"/>
</dbReference>
<dbReference type="InterPro" id="IPR026906">
    <property type="entry name" value="LRR_5"/>
</dbReference>